<gene>
    <name evidence="1" type="ORF">F8M41_006512</name>
</gene>
<dbReference type="EMBL" id="WTPW01000165">
    <property type="protein sequence ID" value="KAF0540263.1"/>
    <property type="molecule type" value="Genomic_DNA"/>
</dbReference>
<dbReference type="AlphaFoldDB" id="A0A8H4AWP8"/>
<dbReference type="Proteomes" id="UP000439903">
    <property type="component" value="Unassembled WGS sequence"/>
</dbReference>
<accession>A0A8H4AWP8</accession>
<name>A0A8H4AWP8_GIGMA</name>
<organism evidence="1 2">
    <name type="scientific">Gigaspora margarita</name>
    <dbReference type="NCBI Taxonomy" id="4874"/>
    <lineage>
        <taxon>Eukaryota</taxon>
        <taxon>Fungi</taxon>
        <taxon>Fungi incertae sedis</taxon>
        <taxon>Mucoromycota</taxon>
        <taxon>Glomeromycotina</taxon>
        <taxon>Glomeromycetes</taxon>
        <taxon>Diversisporales</taxon>
        <taxon>Gigasporaceae</taxon>
        <taxon>Gigaspora</taxon>
    </lineage>
</organism>
<keyword evidence="2" id="KW-1185">Reference proteome</keyword>
<proteinExistence type="predicted"/>
<reference evidence="1 2" key="1">
    <citation type="journal article" date="2019" name="Environ. Microbiol.">
        <title>At the nexus of three kingdoms: the genome of the mycorrhizal fungus Gigaspora margarita provides insights into plant, endobacterial and fungal interactions.</title>
        <authorList>
            <person name="Venice F."/>
            <person name="Ghignone S."/>
            <person name="Salvioli di Fossalunga A."/>
            <person name="Amselem J."/>
            <person name="Novero M."/>
            <person name="Xianan X."/>
            <person name="Sedzielewska Toro K."/>
            <person name="Morin E."/>
            <person name="Lipzen A."/>
            <person name="Grigoriev I.V."/>
            <person name="Henrissat B."/>
            <person name="Martin F.M."/>
            <person name="Bonfante P."/>
        </authorList>
    </citation>
    <scope>NUCLEOTIDE SEQUENCE [LARGE SCALE GENOMIC DNA]</scope>
    <source>
        <strain evidence="1 2">BEG34</strain>
    </source>
</reference>
<protein>
    <submittedName>
        <fullName evidence="1">Protein far1-related sequence 11-like isoform x1</fullName>
    </submittedName>
</protein>
<comment type="caution">
    <text evidence="1">The sequence shown here is derived from an EMBL/GenBank/DDBJ whole genome shotgun (WGS) entry which is preliminary data.</text>
</comment>
<evidence type="ECO:0000313" key="2">
    <source>
        <dbReference type="Proteomes" id="UP000439903"/>
    </source>
</evidence>
<dbReference type="OrthoDB" id="2449263at2759"/>
<evidence type="ECO:0000313" key="1">
    <source>
        <dbReference type="EMBL" id="KAF0540263.1"/>
    </source>
</evidence>
<sequence length="148" mass="17414">MEQYFYFDENIAESSTQALFTSKGKEVKEAPTNQIHANSKKYNNNDMLVNKIMKQFIVIKYRIRKDKGSLVQKWTFIYEFGEKYSPNKSQIAAQKKFESKYYSLNENILKEVEIMTKHGNLSITAQRNILKEDFSNLYFHSSDLNNAI</sequence>